<dbReference type="Gene3D" id="1.20.1250.20">
    <property type="entry name" value="MFS general substrate transporter like domains"/>
    <property type="match status" value="2"/>
</dbReference>
<dbReference type="SUPFAM" id="SSF103473">
    <property type="entry name" value="MFS general substrate transporter"/>
    <property type="match status" value="1"/>
</dbReference>
<dbReference type="AlphaFoldDB" id="A0AAN4ZPW9"/>
<organism evidence="9 10">
    <name type="scientific">Tetragenococcus koreensis</name>
    <dbReference type="NCBI Taxonomy" id="290335"/>
    <lineage>
        <taxon>Bacteria</taxon>
        <taxon>Bacillati</taxon>
        <taxon>Bacillota</taxon>
        <taxon>Bacilli</taxon>
        <taxon>Lactobacillales</taxon>
        <taxon>Enterococcaceae</taxon>
        <taxon>Tetragenococcus</taxon>
    </lineage>
</organism>
<protein>
    <submittedName>
        <fullName evidence="9">Na+/xyloside symporter related transporter</fullName>
    </submittedName>
</protein>
<evidence type="ECO:0000256" key="6">
    <source>
        <dbReference type="SAM" id="Phobius"/>
    </source>
</evidence>
<dbReference type="GO" id="GO:0006814">
    <property type="term" value="P:sodium ion transport"/>
    <property type="evidence" value="ECO:0007669"/>
    <property type="project" value="InterPro"/>
</dbReference>
<feature type="transmembrane region" description="Helical" evidence="6">
    <location>
        <begin position="336"/>
        <end position="360"/>
    </location>
</feature>
<keyword evidence="2" id="KW-0813">Transport</keyword>
<dbReference type="PANTHER" id="PTHR11328:SF24">
    <property type="entry name" value="MAJOR FACILITATOR SUPERFAMILY (MFS) PROFILE DOMAIN-CONTAINING PROTEIN"/>
    <property type="match status" value="1"/>
</dbReference>
<proteinExistence type="predicted"/>
<feature type="transmembrane region" description="Helical" evidence="6">
    <location>
        <begin position="195"/>
        <end position="214"/>
    </location>
</feature>
<feature type="transmembrane region" description="Helical" evidence="6">
    <location>
        <begin position="24"/>
        <end position="48"/>
    </location>
</feature>
<dbReference type="EMBL" id="BKBO01000035">
    <property type="protein sequence ID" value="GEQ50139.1"/>
    <property type="molecule type" value="Genomic_DNA"/>
</dbReference>
<dbReference type="PROSITE" id="PS50850">
    <property type="entry name" value="MFS"/>
    <property type="match status" value="1"/>
</dbReference>
<dbReference type="RefSeq" id="WP_202584361.1">
    <property type="nucleotide sequence ID" value="NZ_BKBO01000035.1"/>
</dbReference>
<keyword evidence="11" id="KW-1185">Reference proteome</keyword>
<name>A0AAN4ZPW9_9ENTE</name>
<evidence type="ECO:0000256" key="3">
    <source>
        <dbReference type="ARBA" id="ARBA00022692"/>
    </source>
</evidence>
<sequence>MKTEATQKENDSPRYEKIEFKEKFSYGLGDAATAIAGVTITSFGMFYFTDIVGVSAALIGTILIFSRVFDAITNILMGYIVDRTSSKYGKARSWVLWTMVPFALFTIILFSVPSSLSSTGSLIYIAIAYNLYFLAYTASNIPYGTLGTLITQDPLQRSQLNIFRMVAYFVSTLLISNITLPLVEFFGGEASSWRTVVIIYSIVMVGMFFLTFYFTKERVTPSGDVETSQKNKMSLGKSIKLLLKNNYWLLLFLIMILAWGILGLFQGVPVYYATYILGNSSFVGPLATFFNLPLIAGFFVTGLIVKKFGRRRIIIAGLIILIASSALMIVDPYSVILANICTLLRGVGFAPIMGTAYAMLADVIDYGEWKNGVRNDGLSYSSGTFSTTVGSAVASSGVGWLLGLSGYISGGSAQPDGVYSMIQFMFIYLPLIISLLLIILMLFYKLDNFHPEIVKDLRMRNGEKSN</sequence>
<dbReference type="InterPro" id="IPR020846">
    <property type="entry name" value="MFS_dom"/>
</dbReference>
<dbReference type="InterPro" id="IPR001927">
    <property type="entry name" value="Na/Gal_symport"/>
</dbReference>
<keyword evidence="3 6" id="KW-0812">Transmembrane</keyword>
<feature type="transmembrane region" description="Helical" evidence="6">
    <location>
        <begin position="422"/>
        <end position="444"/>
    </location>
</feature>
<dbReference type="InterPro" id="IPR039672">
    <property type="entry name" value="MFS_2"/>
</dbReference>
<feature type="transmembrane region" description="Helical" evidence="6">
    <location>
        <begin position="286"/>
        <end position="305"/>
    </location>
</feature>
<dbReference type="NCBIfam" id="TIGR00792">
    <property type="entry name" value="gph"/>
    <property type="match status" value="1"/>
</dbReference>
<dbReference type="GO" id="GO:0008643">
    <property type="term" value="P:carbohydrate transport"/>
    <property type="evidence" value="ECO:0007669"/>
    <property type="project" value="InterPro"/>
</dbReference>
<feature type="transmembrane region" description="Helical" evidence="6">
    <location>
        <begin position="247"/>
        <end position="266"/>
    </location>
</feature>
<evidence type="ECO:0000256" key="5">
    <source>
        <dbReference type="ARBA" id="ARBA00023136"/>
    </source>
</evidence>
<feature type="transmembrane region" description="Helical" evidence="6">
    <location>
        <begin position="380"/>
        <end position="402"/>
    </location>
</feature>
<dbReference type="InterPro" id="IPR036259">
    <property type="entry name" value="MFS_trans_sf"/>
</dbReference>
<evidence type="ECO:0000256" key="1">
    <source>
        <dbReference type="ARBA" id="ARBA00004651"/>
    </source>
</evidence>
<keyword evidence="4 6" id="KW-1133">Transmembrane helix</keyword>
<evidence type="ECO:0000259" key="7">
    <source>
        <dbReference type="PROSITE" id="PS50850"/>
    </source>
</evidence>
<feature type="transmembrane region" description="Helical" evidence="6">
    <location>
        <begin position="312"/>
        <end position="330"/>
    </location>
</feature>
<feature type="domain" description="Major facilitator superfamily (MFS) profile" evidence="7">
    <location>
        <begin position="239"/>
        <end position="466"/>
    </location>
</feature>
<feature type="transmembrane region" description="Helical" evidence="6">
    <location>
        <begin position="54"/>
        <end position="81"/>
    </location>
</feature>
<evidence type="ECO:0000313" key="10">
    <source>
        <dbReference type="Proteomes" id="UP000886597"/>
    </source>
</evidence>
<evidence type="ECO:0000313" key="9">
    <source>
        <dbReference type="EMBL" id="GEQ55145.1"/>
    </source>
</evidence>
<comment type="subcellular location">
    <subcellularLocation>
        <location evidence="1">Cell membrane</location>
        <topology evidence="1">Multi-pass membrane protein</topology>
    </subcellularLocation>
</comment>
<dbReference type="Pfam" id="PF13347">
    <property type="entry name" value="MFS_2"/>
    <property type="match status" value="1"/>
</dbReference>
<evidence type="ECO:0000256" key="2">
    <source>
        <dbReference type="ARBA" id="ARBA00022448"/>
    </source>
</evidence>
<comment type="caution">
    <text evidence="9">The sequence shown here is derived from an EMBL/GenBank/DDBJ whole genome shotgun (WGS) entry which is preliminary data.</text>
</comment>
<dbReference type="Proteomes" id="UP000886607">
    <property type="component" value="Unassembled WGS sequence"/>
</dbReference>
<dbReference type="PANTHER" id="PTHR11328">
    <property type="entry name" value="MAJOR FACILITATOR SUPERFAMILY DOMAIN-CONTAINING PROTEIN"/>
    <property type="match status" value="1"/>
</dbReference>
<evidence type="ECO:0000256" key="4">
    <source>
        <dbReference type="ARBA" id="ARBA00022989"/>
    </source>
</evidence>
<feature type="transmembrane region" description="Helical" evidence="6">
    <location>
        <begin position="162"/>
        <end position="183"/>
    </location>
</feature>
<reference evidence="9" key="1">
    <citation type="submission" date="2019-08" db="EMBL/GenBank/DDBJ databases">
        <authorList>
            <person name="Ishikawa M."/>
            <person name="Suzuki T."/>
            <person name="Matsutani M."/>
        </authorList>
    </citation>
    <scope>NUCLEOTIDE SEQUENCE</scope>
    <source>
        <strain evidence="9">7C1</strain>
        <strain evidence="8">8C4</strain>
    </source>
</reference>
<gene>
    <name evidence="8" type="ORF">TK11N_19910</name>
    <name evidence="9" type="ORF">TK2N_19890</name>
</gene>
<dbReference type="GO" id="GO:0005886">
    <property type="term" value="C:plasma membrane"/>
    <property type="evidence" value="ECO:0007669"/>
    <property type="project" value="UniProtKB-SubCell"/>
</dbReference>
<keyword evidence="5 6" id="KW-0472">Membrane</keyword>
<accession>A0AAN4ZPW9</accession>
<dbReference type="CDD" id="cd17332">
    <property type="entry name" value="MFS_MelB_like"/>
    <property type="match status" value="1"/>
</dbReference>
<feature type="transmembrane region" description="Helical" evidence="6">
    <location>
        <begin position="122"/>
        <end position="141"/>
    </location>
</feature>
<evidence type="ECO:0000313" key="11">
    <source>
        <dbReference type="Proteomes" id="UP000886607"/>
    </source>
</evidence>
<reference evidence="9" key="2">
    <citation type="journal article" date="2020" name="Int. Dairy J.">
        <title>Lactic acid bacterial diversity in Brie cheese focusing on salt concentration and pH of isolation medium and characterisation of halophilic and alkaliphilic lactic acid bacterial isolates.</title>
        <authorList>
            <person name="Unno R."/>
            <person name="Matsutani M."/>
            <person name="Suzuki T."/>
            <person name="Kodama K."/>
            <person name="Matsushita H."/>
            <person name="Yamasato K."/>
            <person name="Koizumi Y."/>
            <person name="Ishikawa M."/>
        </authorList>
    </citation>
    <scope>NUCLEOTIDE SEQUENCE</scope>
    <source>
        <strain evidence="9">7C1</strain>
        <strain evidence="8">8C4</strain>
    </source>
</reference>
<dbReference type="GO" id="GO:0015293">
    <property type="term" value="F:symporter activity"/>
    <property type="evidence" value="ECO:0007669"/>
    <property type="project" value="InterPro"/>
</dbReference>
<dbReference type="Proteomes" id="UP000886597">
    <property type="component" value="Unassembled WGS sequence"/>
</dbReference>
<feature type="transmembrane region" description="Helical" evidence="6">
    <location>
        <begin position="93"/>
        <end position="116"/>
    </location>
</feature>
<evidence type="ECO:0000313" key="8">
    <source>
        <dbReference type="EMBL" id="GEQ50139.1"/>
    </source>
</evidence>
<dbReference type="EMBL" id="BKBQ01000035">
    <property type="protein sequence ID" value="GEQ55145.1"/>
    <property type="molecule type" value="Genomic_DNA"/>
</dbReference>